<dbReference type="InterPro" id="IPR018062">
    <property type="entry name" value="HTH_AraC-typ_CS"/>
</dbReference>
<dbReference type="Proteomes" id="UP000190813">
    <property type="component" value="Unassembled WGS sequence"/>
</dbReference>
<dbReference type="Gene3D" id="3.30.70.100">
    <property type="match status" value="1"/>
</dbReference>
<dbReference type="GO" id="GO:0003700">
    <property type="term" value="F:DNA-binding transcription factor activity"/>
    <property type="evidence" value="ECO:0007669"/>
    <property type="project" value="InterPro"/>
</dbReference>
<dbReference type="SUPFAM" id="SSF46689">
    <property type="entry name" value="Homeodomain-like"/>
    <property type="match status" value="1"/>
</dbReference>
<dbReference type="PROSITE" id="PS00041">
    <property type="entry name" value="HTH_ARAC_FAMILY_1"/>
    <property type="match status" value="1"/>
</dbReference>
<name>A0A1T3N401_9FLAO</name>
<organism evidence="5 6">
    <name type="scientific">Elizabethkingia occulta</name>
    <dbReference type="NCBI Taxonomy" id="1867263"/>
    <lineage>
        <taxon>Bacteria</taxon>
        <taxon>Pseudomonadati</taxon>
        <taxon>Bacteroidota</taxon>
        <taxon>Flavobacteriia</taxon>
        <taxon>Flavobacteriales</taxon>
        <taxon>Weeksellaceae</taxon>
        <taxon>Elizabethkingia</taxon>
    </lineage>
</organism>
<protein>
    <submittedName>
        <fullName evidence="5">AraC family transcriptional regulator</fullName>
    </submittedName>
</protein>
<dbReference type="AlphaFoldDB" id="A0A1T3N401"/>
<dbReference type="PANTHER" id="PTHR43280">
    <property type="entry name" value="ARAC-FAMILY TRANSCRIPTIONAL REGULATOR"/>
    <property type="match status" value="1"/>
</dbReference>
<dbReference type="EMBL" id="MAHX01000001">
    <property type="protein sequence ID" value="OPC71320.1"/>
    <property type="molecule type" value="Genomic_DNA"/>
</dbReference>
<sequence>MELHIKNMVCGRCLSSVQNIFSNLNISLTKLELGVAEIKDTLDKEQVSVLEKALNEQGFEILQDLSVKQIEKMKTLILQKVQNLNIEEDFKISTYLSEHLHKEYSSLSKLFSQTENVTLEQYYILHKIEKVKELLVYNEYSLTQIADMLGYKTVQHLSSQFKKVTGFSPSLFQKAKDKHRQALDKI</sequence>
<dbReference type="InterPro" id="IPR018060">
    <property type="entry name" value="HTH_AraC"/>
</dbReference>
<keyword evidence="1" id="KW-0805">Transcription regulation</keyword>
<dbReference type="GO" id="GO:0043565">
    <property type="term" value="F:sequence-specific DNA binding"/>
    <property type="evidence" value="ECO:0007669"/>
    <property type="project" value="InterPro"/>
</dbReference>
<keyword evidence="6" id="KW-1185">Reference proteome</keyword>
<accession>A0A1T3N401</accession>
<gene>
    <name evidence="5" type="ORF">BAZ10_18660</name>
</gene>
<dbReference type="Pfam" id="PF12833">
    <property type="entry name" value="HTH_18"/>
    <property type="match status" value="1"/>
</dbReference>
<comment type="caution">
    <text evidence="5">The sequence shown here is derived from an EMBL/GenBank/DDBJ whole genome shotgun (WGS) entry which is preliminary data.</text>
</comment>
<dbReference type="InterPro" id="IPR009057">
    <property type="entry name" value="Homeodomain-like_sf"/>
</dbReference>
<evidence type="ECO:0000313" key="6">
    <source>
        <dbReference type="Proteomes" id="UP000190813"/>
    </source>
</evidence>
<evidence type="ECO:0000256" key="3">
    <source>
        <dbReference type="ARBA" id="ARBA00023163"/>
    </source>
</evidence>
<evidence type="ECO:0000313" key="5">
    <source>
        <dbReference type="EMBL" id="OPC71320.1"/>
    </source>
</evidence>
<keyword evidence="2" id="KW-0238">DNA-binding</keyword>
<proteinExistence type="predicted"/>
<evidence type="ECO:0000259" key="4">
    <source>
        <dbReference type="PROSITE" id="PS01124"/>
    </source>
</evidence>
<dbReference type="Gene3D" id="1.10.10.60">
    <property type="entry name" value="Homeodomain-like"/>
    <property type="match status" value="1"/>
</dbReference>
<dbReference type="RefSeq" id="WP_078770282.1">
    <property type="nucleotide sequence ID" value="NZ_CBCSBR010000051.1"/>
</dbReference>
<evidence type="ECO:0000256" key="2">
    <source>
        <dbReference type="ARBA" id="ARBA00023125"/>
    </source>
</evidence>
<feature type="domain" description="HTH araC/xylS-type" evidence="4">
    <location>
        <begin position="96"/>
        <end position="175"/>
    </location>
</feature>
<reference evidence="5 6" key="1">
    <citation type="submission" date="2016-06" db="EMBL/GenBank/DDBJ databases">
        <title>Revisiting the taxonomy of the Elizabethkingia Genus based on Whole-Genome Sequencing, Optical Mapping, and MALDI-TOF.</title>
        <authorList>
            <person name="Nicholson A.C."/>
        </authorList>
    </citation>
    <scope>NUCLEOTIDE SEQUENCE [LARGE SCALE GENOMIC DNA]</scope>
    <source>
        <strain evidence="5 6">G4070</strain>
    </source>
</reference>
<dbReference type="SMART" id="SM00342">
    <property type="entry name" value="HTH_ARAC"/>
    <property type="match status" value="1"/>
</dbReference>
<dbReference type="PROSITE" id="PS01124">
    <property type="entry name" value="HTH_ARAC_FAMILY_2"/>
    <property type="match status" value="1"/>
</dbReference>
<evidence type="ECO:0000256" key="1">
    <source>
        <dbReference type="ARBA" id="ARBA00023015"/>
    </source>
</evidence>
<keyword evidence="3" id="KW-0804">Transcription</keyword>
<dbReference type="PANTHER" id="PTHR43280:SF28">
    <property type="entry name" value="HTH-TYPE TRANSCRIPTIONAL ACTIVATOR RHAS"/>
    <property type="match status" value="1"/>
</dbReference>